<gene>
    <name evidence="2" type="ORF">RRU01S_04_00760</name>
</gene>
<keyword evidence="1" id="KW-1133">Transmembrane helix</keyword>
<dbReference type="InterPro" id="IPR008407">
    <property type="entry name" value="Brnchd-chn_aa_trnsp_AzlD"/>
</dbReference>
<evidence type="ECO:0000313" key="3">
    <source>
        <dbReference type="Proteomes" id="UP000028701"/>
    </source>
</evidence>
<organism evidence="2 3">
    <name type="scientific">Agrobacterium rubi TR3 = NBRC 13261</name>
    <dbReference type="NCBI Taxonomy" id="1368415"/>
    <lineage>
        <taxon>Bacteria</taxon>
        <taxon>Pseudomonadati</taxon>
        <taxon>Pseudomonadota</taxon>
        <taxon>Alphaproteobacteria</taxon>
        <taxon>Hyphomicrobiales</taxon>
        <taxon>Rhizobiaceae</taxon>
        <taxon>Rhizobium/Agrobacterium group</taxon>
        <taxon>Agrobacterium</taxon>
    </lineage>
</organism>
<dbReference type="RefSeq" id="WP_045228855.1">
    <property type="nucleotide sequence ID" value="NZ_BBJU01000004.1"/>
</dbReference>
<name>A0A081CRF8_9HYPH</name>
<evidence type="ECO:0000256" key="1">
    <source>
        <dbReference type="SAM" id="Phobius"/>
    </source>
</evidence>
<sequence length="104" mass="11261">MNPFFDPQTLFIIFAGAVATYITRVGGYVLMTRMKTIPPRVEAGLNAVPVAVLTTLVAPAFFEGGYEVKLAMIFALVVGLRFPGLIMLASGWALVVAMRYFSIA</sequence>
<evidence type="ECO:0008006" key="4">
    <source>
        <dbReference type="Google" id="ProtNLM"/>
    </source>
</evidence>
<feature type="transmembrane region" description="Helical" evidence="1">
    <location>
        <begin position="43"/>
        <end position="62"/>
    </location>
</feature>
<dbReference type="EMBL" id="BBJU01000004">
    <property type="protein sequence ID" value="GAK69254.1"/>
    <property type="molecule type" value="Genomic_DNA"/>
</dbReference>
<dbReference type="Pfam" id="PF05437">
    <property type="entry name" value="AzlD"/>
    <property type="match status" value="1"/>
</dbReference>
<accession>A0A081CRF8</accession>
<feature type="transmembrane region" description="Helical" evidence="1">
    <location>
        <begin position="82"/>
        <end position="101"/>
    </location>
</feature>
<keyword evidence="1" id="KW-0472">Membrane</keyword>
<feature type="transmembrane region" description="Helical" evidence="1">
    <location>
        <begin position="12"/>
        <end position="31"/>
    </location>
</feature>
<keyword evidence="1" id="KW-0812">Transmembrane</keyword>
<protein>
    <recommendedName>
        <fullName evidence="4">AzlD family protein</fullName>
    </recommendedName>
</protein>
<proteinExistence type="predicted"/>
<dbReference type="Proteomes" id="UP000028701">
    <property type="component" value="Unassembled WGS sequence"/>
</dbReference>
<dbReference type="AlphaFoldDB" id="A0A081CRF8"/>
<dbReference type="eggNOG" id="COG4541">
    <property type="taxonomic scope" value="Bacteria"/>
</dbReference>
<comment type="caution">
    <text evidence="2">The sequence shown here is derived from an EMBL/GenBank/DDBJ whole genome shotgun (WGS) entry which is preliminary data.</text>
</comment>
<reference evidence="2 3" key="1">
    <citation type="submission" date="2014-08" db="EMBL/GenBank/DDBJ databases">
        <title>Whole genome shotgun sequence of Rhizobium rubi NBRC 13261.</title>
        <authorList>
            <person name="Katano-Makiyama Y."/>
            <person name="Hosoyama A."/>
            <person name="Hashimoto M."/>
            <person name="Hosoyama Y."/>
            <person name="Noguchi M."/>
            <person name="Tsuchikane K."/>
            <person name="Uohara A."/>
            <person name="Ohji S."/>
            <person name="Ichikawa N."/>
            <person name="Kimura A."/>
            <person name="Yamazoe A."/>
            <person name="Fujita N."/>
        </authorList>
    </citation>
    <scope>NUCLEOTIDE SEQUENCE [LARGE SCALE GENOMIC DNA]</scope>
    <source>
        <strain evidence="2 3">NBRC 13261</strain>
    </source>
</reference>
<dbReference type="OrthoDB" id="8400318at2"/>
<evidence type="ECO:0000313" key="2">
    <source>
        <dbReference type="EMBL" id="GAK69254.1"/>
    </source>
</evidence>